<accession>A0A1H4C792</accession>
<dbReference type="PROSITE" id="PS51257">
    <property type="entry name" value="PROKAR_LIPOPROTEIN"/>
    <property type="match status" value="1"/>
</dbReference>
<feature type="domain" description="Solute-binding protein family 3/N-terminal" evidence="7">
    <location>
        <begin position="38"/>
        <end position="265"/>
    </location>
</feature>
<dbReference type="Pfam" id="PF13379">
    <property type="entry name" value="NMT1_2"/>
    <property type="match status" value="1"/>
</dbReference>
<dbReference type="PANTHER" id="PTHR30024:SF43">
    <property type="entry name" value="BLL4572 PROTEIN"/>
    <property type="match status" value="1"/>
</dbReference>
<dbReference type="CDD" id="cd13553">
    <property type="entry name" value="PBP2_NrtA_CpmA_like"/>
    <property type="match status" value="1"/>
</dbReference>
<dbReference type="AlphaFoldDB" id="A0A1H4C792"/>
<dbReference type="EMBL" id="FNRK01000014">
    <property type="protein sequence ID" value="SEA56261.1"/>
    <property type="molecule type" value="Genomic_DNA"/>
</dbReference>
<evidence type="ECO:0000256" key="6">
    <source>
        <dbReference type="ARBA" id="ARBA00023136"/>
    </source>
</evidence>
<sequence>MYKKKRWAMALLVLLVAGVILTGCQGQGRGAAASSQKKVTIGYLPITHALPVFEEKELLEAAGGDVQIELQKFSSWTDLMDALNAGKIDGASVLIELAMGAVNKGIDLKAVALGHRDGNVLVVSDAVTTPQDLKGKTIAIPSTQSSHNILVQEALAKAGLSAKDVKLTELSPTEMPSSLASGAIDGYCVAEPFGAAGVVKGFGHVLYESGDLWENSVCCAFVLNGAFIKNNPEVAQVVIDSYQEAGQKLDEATATTVAEKYLGQDAAVLKESLKWISYDNLTLTREDYGALSEKVKADGINTNPPSYDDFVYSQN</sequence>
<evidence type="ECO:0000256" key="3">
    <source>
        <dbReference type="ARBA" id="ARBA00022448"/>
    </source>
</evidence>
<gene>
    <name evidence="8" type="ORF">SAMN04515656_11419</name>
</gene>
<name>A0A1H4C792_9FIRM</name>
<evidence type="ECO:0000313" key="8">
    <source>
        <dbReference type="EMBL" id="SEA56261.1"/>
    </source>
</evidence>
<dbReference type="OrthoDB" id="570524at2"/>
<dbReference type="STRING" id="81409.SAMN04515656_11419"/>
<dbReference type="RefSeq" id="WP_090307802.1">
    <property type="nucleotide sequence ID" value="NZ_FNRK01000014.1"/>
</dbReference>
<evidence type="ECO:0000259" key="7">
    <source>
        <dbReference type="SMART" id="SM00062"/>
    </source>
</evidence>
<protein>
    <submittedName>
        <fullName evidence="8">NitT/TauT family transport system substrate-binding protein</fullName>
    </submittedName>
</protein>
<dbReference type="InterPro" id="IPR044527">
    <property type="entry name" value="NrtA/CpmA_ABC-bd_dom"/>
</dbReference>
<reference evidence="8 9" key="1">
    <citation type="submission" date="2016-10" db="EMBL/GenBank/DDBJ databases">
        <authorList>
            <person name="de Groot N.N."/>
        </authorList>
    </citation>
    <scope>NUCLEOTIDE SEQUENCE [LARGE SCALE GENOMIC DNA]</scope>
    <source>
        <strain evidence="8 9">SR12</strain>
    </source>
</reference>
<dbReference type="Gene3D" id="3.40.190.10">
    <property type="entry name" value="Periplasmic binding protein-like II"/>
    <property type="match status" value="2"/>
</dbReference>
<keyword evidence="6" id="KW-0472">Membrane</keyword>
<proteinExistence type="inferred from homology"/>
<keyword evidence="5" id="KW-0997">Cell inner membrane</keyword>
<dbReference type="SUPFAM" id="SSF53850">
    <property type="entry name" value="Periplasmic binding protein-like II"/>
    <property type="match status" value="1"/>
</dbReference>
<keyword evidence="3" id="KW-0813">Transport</keyword>
<keyword evidence="9" id="KW-1185">Reference proteome</keyword>
<keyword evidence="4" id="KW-1003">Cell membrane</keyword>
<dbReference type="InterPro" id="IPR001638">
    <property type="entry name" value="Solute-binding_3/MltF_N"/>
</dbReference>
<dbReference type="Proteomes" id="UP000199394">
    <property type="component" value="Unassembled WGS sequence"/>
</dbReference>
<dbReference type="GO" id="GO:0005886">
    <property type="term" value="C:plasma membrane"/>
    <property type="evidence" value="ECO:0007669"/>
    <property type="project" value="UniProtKB-SubCell"/>
</dbReference>
<comment type="subcellular location">
    <subcellularLocation>
        <location evidence="1">Cell inner membrane</location>
    </subcellularLocation>
</comment>
<evidence type="ECO:0000256" key="4">
    <source>
        <dbReference type="ARBA" id="ARBA00022475"/>
    </source>
</evidence>
<organism evidence="8 9">
    <name type="scientific">Eubacterium aggregans</name>
    <dbReference type="NCBI Taxonomy" id="81409"/>
    <lineage>
        <taxon>Bacteria</taxon>
        <taxon>Bacillati</taxon>
        <taxon>Bacillota</taxon>
        <taxon>Clostridia</taxon>
        <taxon>Eubacteriales</taxon>
        <taxon>Eubacteriaceae</taxon>
        <taxon>Eubacterium</taxon>
    </lineage>
</organism>
<dbReference type="SMART" id="SM00062">
    <property type="entry name" value="PBPb"/>
    <property type="match status" value="1"/>
</dbReference>
<comment type="similarity">
    <text evidence="2">Belongs to the bacterial solute-binding protein SsuA/TauA family.</text>
</comment>
<evidence type="ECO:0000256" key="2">
    <source>
        <dbReference type="ARBA" id="ARBA00010742"/>
    </source>
</evidence>
<evidence type="ECO:0000313" key="9">
    <source>
        <dbReference type="Proteomes" id="UP000199394"/>
    </source>
</evidence>
<evidence type="ECO:0000256" key="1">
    <source>
        <dbReference type="ARBA" id="ARBA00004533"/>
    </source>
</evidence>
<dbReference type="PANTHER" id="PTHR30024">
    <property type="entry name" value="ALIPHATIC SULFONATES-BINDING PROTEIN-RELATED"/>
    <property type="match status" value="1"/>
</dbReference>
<evidence type="ECO:0000256" key="5">
    <source>
        <dbReference type="ARBA" id="ARBA00022519"/>
    </source>
</evidence>